<dbReference type="RefSeq" id="XP_026272140.1">
    <property type="nucleotide sequence ID" value="XM_026416355.2"/>
</dbReference>
<dbReference type="OrthoDB" id="8189649at2759"/>
<evidence type="ECO:0000313" key="1">
    <source>
        <dbReference type="Proteomes" id="UP000504606"/>
    </source>
</evidence>
<dbReference type="GeneID" id="113202227"/>
<protein>
    <submittedName>
        <fullName evidence="2">Uncharacterized protein LOC113202227</fullName>
    </submittedName>
</protein>
<accession>A0A6J1RYX5</accession>
<dbReference type="KEGG" id="foc:113202227"/>
<dbReference type="AlphaFoldDB" id="A0A6J1RYX5"/>
<proteinExistence type="predicted"/>
<evidence type="ECO:0000313" key="2">
    <source>
        <dbReference type="RefSeq" id="XP_026272140.1"/>
    </source>
</evidence>
<reference evidence="2" key="1">
    <citation type="submission" date="2025-08" db="UniProtKB">
        <authorList>
            <consortium name="RefSeq"/>
        </authorList>
    </citation>
    <scope>IDENTIFICATION</scope>
    <source>
        <tissue evidence="2">Whole organism</tissue>
    </source>
</reference>
<gene>
    <name evidence="2" type="primary">LOC113202227</name>
</gene>
<organism evidence="1 2">
    <name type="scientific">Frankliniella occidentalis</name>
    <name type="common">Western flower thrips</name>
    <name type="synonym">Euthrips occidentalis</name>
    <dbReference type="NCBI Taxonomy" id="133901"/>
    <lineage>
        <taxon>Eukaryota</taxon>
        <taxon>Metazoa</taxon>
        <taxon>Ecdysozoa</taxon>
        <taxon>Arthropoda</taxon>
        <taxon>Hexapoda</taxon>
        <taxon>Insecta</taxon>
        <taxon>Pterygota</taxon>
        <taxon>Neoptera</taxon>
        <taxon>Paraneoptera</taxon>
        <taxon>Thysanoptera</taxon>
        <taxon>Terebrantia</taxon>
        <taxon>Thripoidea</taxon>
        <taxon>Thripidae</taxon>
        <taxon>Frankliniella</taxon>
    </lineage>
</organism>
<keyword evidence="1" id="KW-1185">Reference proteome</keyword>
<sequence>MSEELGEGKQLQLFRVKLRKAVEDAVGFQNEDLLAAISGIPNIKHKKLLSLTSIFKQKVVKNFCEEVEKIVKEEELDKLLKRREEIIKQQKNFEGTIAWRPSGSVTEDIRSHDMEILRSKSTQLSCMCEAKEKEVKALFSQVSKARGNISDYEAQLSKNIDEIDRLEKCAQDQEDAFLRVKNAVIPH</sequence>
<dbReference type="Proteomes" id="UP000504606">
    <property type="component" value="Unplaced"/>
</dbReference>
<name>A0A6J1RYX5_FRAOC</name>